<feature type="region of interest" description="Disordered" evidence="1">
    <location>
        <begin position="1"/>
        <end position="25"/>
    </location>
</feature>
<organism evidence="2 3">
    <name type="scientific">Paraburkholderia polaris</name>
    <dbReference type="NCBI Taxonomy" id="2728848"/>
    <lineage>
        <taxon>Bacteria</taxon>
        <taxon>Pseudomonadati</taxon>
        <taxon>Pseudomonadota</taxon>
        <taxon>Betaproteobacteria</taxon>
        <taxon>Burkholderiales</taxon>
        <taxon>Burkholderiaceae</taxon>
        <taxon>Paraburkholderia</taxon>
    </lineage>
</organism>
<evidence type="ECO:0000256" key="1">
    <source>
        <dbReference type="SAM" id="MobiDB-lite"/>
    </source>
</evidence>
<dbReference type="RefSeq" id="WP_169489602.1">
    <property type="nucleotide sequence ID" value="NZ_JABBGJ010000045.1"/>
</dbReference>
<dbReference type="EMBL" id="JABBGJ010000045">
    <property type="protein sequence ID" value="NMM02831.1"/>
    <property type="molecule type" value="Genomic_DNA"/>
</dbReference>
<comment type="caution">
    <text evidence="2">The sequence shown here is derived from an EMBL/GenBank/DDBJ whole genome shotgun (WGS) entry which is preliminary data.</text>
</comment>
<evidence type="ECO:0000313" key="3">
    <source>
        <dbReference type="Proteomes" id="UP000544134"/>
    </source>
</evidence>
<reference evidence="2 3" key="1">
    <citation type="submission" date="2020-04" db="EMBL/GenBank/DDBJ databases">
        <title>Paraburkholderia sp. RP-4-7 isolated from soil.</title>
        <authorList>
            <person name="Dahal R.H."/>
        </authorList>
    </citation>
    <scope>NUCLEOTIDE SEQUENCE [LARGE SCALE GENOMIC DNA]</scope>
    <source>
        <strain evidence="2 3">RP-4-7</strain>
    </source>
</reference>
<protein>
    <submittedName>
        <fullName evidence="2">Uncharacterized protein</fullName>
    </submittedName>
</protein>
<name>A0A848IM40_9BURK</name>
<gene>
    <name evidence="2" type="ORF">HHL24_33560</name>
</gene>
<keyword evidence="3" id="KW-1185">Reference proteome</keyword>
<dbReference type="Proteomes" id="UP000544134">
    <property type="component" value="Unassembled WGS sequence"/>
</dbReference>
<sequence length="63" mass="7651">MRYRDGSQRAGHGRETSWDKMNVNDDLDPRETGEWLDTLRAVHQLYDKFRRLRILADEFRQDN</sequence>
<dbReference type="AlphaFoldDB" id="A0A848IM40"/>
<feature type="compositionally biased region" description="Basic and acidic residues" evidence="1">
    <location>
        <begin position="1"/>
        <end position="18"/>
    </location>
</feature>
<accession>A0A848IM40</accession>
<proteinExistence type="predicted"/>
<evidence type="ECO:0000313" key="2">
    <source>
        <dbReference type="EMBL" id="NMM02831.1"/>
    </source>
</evidence>